<keyword evidence="11" id="KW-1185">Reference proteome</keyword>
<evidence type="ECO:0000256" key="1">
    <source>
        <dbReference type="ARBA" id="ARBA00004651"/>
    </source>
</evidence>
<accession>A0A0G3WFH7</accession>
<dbReference type="EMBL" id="CP009498">
    <property type="protein sequence ID" value="AKL97411.1"/>
    <property type="molecule type" value="Genomic_DNA"/>
</dbReference>
<evidence type="ECO:0000256" key="6">
    <source>
        <dbReference type="ARBA" id="ARBA00023136"/>
    </source>
</evidence>
<feature type="transmembrane region" description="Helical" evidence="8">
    <location>
        <begin position="157"/>
        <end position="178"/>
    </location>
</feature>
<dbReference type="Proteomes" id="UP000035337">
    <property type="component" value="Chromosome"/>
</dbReference>
<evidence type="ECO:0000256" key="8">
    <source>
        <dbReference type="SAM" id="Phobius"/>
    </source>
</evidence>
<feature type="transmembrane region" description="Helical" evidence="8">
    <location>
        <begin position="229"/>
        <end position="249"/>
    </location>
</feature>
<evidence type="ECO:0000313" key="11">
    <source>
        <dbReference type="Proteomes" id="UP000035337"/>
    </source>
</evidence>
<feature type="domain" description="NADH:quinone oxidoreductase/Mrp antiporter transmembrane" evidence="9">
    <location>
        <begin position="123"/>
        <end position="399"/>
    </location>
</feature>
<keyword evidence="5" id="KW-0560">Oxidoreductase</keyword>
<dbReference type="InterPro" id="IPR052175">
    <property type="entry name" value="ComplexI-like_HydComp"/>
</dbReference>
<feature type="transmembrane region" description="Helical" evidence="8">
    <location>
        <begin position="102"/>
        <end position="120"/>
    </location>
</feature>
<comment type="subcellular location">
    <subcellularLocation>
        <location evidence="1">Cell membrane</location>
        <topology evidence="1">Multi-pass membrane protein</topology>
    </subcellularLocation>
    <subcellularLocation>
        <location evidence="7">Membrane</location>
        <topology evidence="7">Multi-pass membrane protein</topology>
    </subcellularLocation>
</comment>
<feature type="transmembrane region" description="Helical" evidence="8">
    <location>
        <begin position="261"/>
        <end position="280"/>
    </location>
</feature>
<evidence type="ECO:0000256" key="2">
    <source>
        <dbReference type="ARBA" id="ARBA00022475"/>
    </source>
</evidence>
<feature type="transmembrane region" description="Helical" evidence="8">
    <location>
        <begin position="6"/>
        <end position="22"/>
    </location>
</feature>
<feature type="transmembrane region" description="Helical" evidence="8">
    <location>
        <begin position="29"/>
        <end position="49"/>
    </location>
</feature>
<feature type="transmembrane region" description="Helical" evidence="8">
    <location>
        <begin position="384"/>
        <end position="406"/>
    </location>
</feature>
<gene>
    <name evidence="10" type="primary">nuoK</name>
    <name evidence="10" type="ORF">Epro_0032</name>
</gene>
<evidence type="ECO:0000256" key="5">
    <source>
        <dbReference type="ARBA" id="ARBA00023002"/>
    </source>
</evidence>
<sequence>MDASSIYFILIPVLASLVLFCIPKKFEGVNKALFVAAAIFNIAAVLVFFGKDIAANFPWAAFGFSFSILTSSLKEILLIISAVFALLTAIFTICNPQGTSKVKLFNASVLLALGFANGAVLTNSLVFLLIFIEALAIPFILMILSSDNDNKKLAVKAFVITAVADLFLMLGIGIVYALSKTVQISDISLALSGGQAKAAFIFMVIGAAGKLGAMPFHSWMPEAAEKTSVGFLVFMATAVEKVLGIYILYVAIKIFNVAPGAVAWQLLAAVALGALVAALLSNSQNSFKKMLIYTSISQGGFMMLAMLTAVPVAIAGAVFHLLAHTVYKSALFFGAGILEESKSETVSYKNNVYIFICFTLAVASFIGVPLFAAFYSKELVYEGAFAAGIVWYAALVLVTFFCSSAVLNWFGKIFFNNNSETKQYSVTSMIAALTASFLCLLLGVFSNIPEHVIGKAVPFTQEHSGVLIFAVSISALLIVVVNFIIGSVKNNGLGFVSPIVKYLGINKLDETQKADPYELAISFYKKFAAASFNFDKLLNKVYDVVIPSAALKTAAALKNIHNGDTTRYILWVLAAIVVAVIFFVFS</sequence>
<dbReference type="STRING" id="1408281.Epro_0032"/>
<dbReference type="PANTHER" id="PTHR42682">
    <property type="entry name" value="HYDROGENASE-4 COMPONENT F"/>
    <property type="match status" value="1"/>
</dbReference>
<feature type="transmembrane region" description="Helical" evidence="8">
    <location>
        <begin position="76"/>
        <end position="95"/>
    </location>
</feature>
<feature type="transmembrane region" description="Helical" evidence="8">
    <location>
        <begin position="426"/>
        <end position="445"/>
    </location>
</feature>
<dbReference type="AlphaFoldDB" id="A0A0G3WFH7"/>
<name>A0A0G3WFH7_9BACT</name>
<dbReference type="Pfam" id="PF00361">
    <property type="entry name" value="Proton_antipo_M"/>
    <property type="match status" value="1"/>
</dbReference>
<evidence type="ECO:0000313" key="10">
    <source>
        <dbReference type="EMBL" id="AKL97411.1"/>
    </source>
</evidence>
<dbReference type="OrthoDB" id="9807568at2"/>
<dbReference type="GO" id="GO:0005886">
    <property type="term" value="C:plasma membrane"/>
    <property type="evidence" value="ECO:0007669"/>
    <property type="project" value="UniProtKB-SubCell"/>
</dbReference>
<feature type="transmembrane region" description="Helical" evidence="8">
    <location>
        <begin position="352"/>
        <end position="372"/>
    </location>
</feature>
<dbReference type="GO" id="GO:0016491">
    <property type="term" value="F:oxidoreductase activity"/>
    <property type="evidence" value="ECO:0007669"/>
    <property type="project" value="UniProtKB-KW"/>
</dbReference>
<feature type="transmembrane region" description="Helical" evidence="8">
    <location>
        <begin position="301"/>
        <end position="323"/>
    </location>
</feature>
<dbReference type="InterPro" id="IPR001750">
    <property type="entry name" value="ND/Mrp_TM"/>
</dbReference>
<dbReference type="KEGG" id="epo:Epro_0032"/>
<keyword evidence="2" id="KW-1003">Cell membrane</keyword>
<evidence type="ECO:0000259" key="9">
    <source>
        <dbReference type="Pfam" id="PF00361"/>
    </source>
</evidence>
<feature type="transmembrane region" description="Helical" evidence="8">
    <location>
        <begin position="466"/>
        <end position="485"/>
    </location>
</feature>
<keyword evidence="3 7" id="KW-0812">Transmembrane</keyword>
<reference evidence="10 11" key="1">
    <citation type="submission" date="2014-09" db="EMBL/GenBank/DDBJ databases">
        <title>Complete genome sequence of Endomicrobium proavitum.</title>
        <authorList>
            <person name="Zheng H."/>
        </authorList>
    </citation>
    <scope>NUCLEOTIDE SEQUENCE [LARGE SCALE GENOMIC DNA]</scope>
    <source>
        <strain evidence="10 11">Rsa215</strain>
    </source>
</reference>
<evidence type="ECO:0000256" key="7">
    <source>
        <dbReference type="RuleBase" id="RU000320"/>
    </source>
</evidence>
<keyword evidence="6 8" id="KW-0472">Membrane</keyword>
<evidence type="ECO:0000256" key="3">
    <source>
        <dbReference type="ARBA" id="ARBA00022692"/>
    </source>
</evidence>
<protein>
    <submittedName>
        <fullName evidence="10">Putative NADH dehydrogenase (Quinone)</fullName>
    </submittedName>
</protein>
<feature type="transmembrane region" description="Helical" evidence="8">
    <location>
        <begin position="198"/>
        <end position="217"/>
    </location>
</feature>
<feature type="transmembrane region" description="Helical" evidence="8">
    <location>
        <begin position="568"/>
        <end position="585"/>
    </location>
</feature>
<organism evidence="10 11">
    <name type="scientific">Endomicrobium proavitum</name>
    <dbReference type="NCBI Taxonomy" id="1408281"/>
    <lineage>
        <taxon>Bacteria</taxon>
        <taxon>Pseudomonadati</taxon>
        <taxon>Elusimicrobiota</taxon>
        <taxon>Endomicrobiia</taxon>
        <taxon>Endomicrobiales</taxon>
        <taxon>Endomicrobiaceae</taxon>
        <taxon>Endomicrobium</taxon>
    </lineage>
</organism>
<proteinExistence type="predicted"/>
<dbReference type="RefSeq" id="WP_052569501.1">
    <property type="nucleotide sequence ID" value="NZ_CP009498.1"/>
</dbReference>
<evidence type="ECO:0000256" key="4">
    <source>
        <dbReference type="ARBA" id="ARBA00022989"/>
    </source>
</evidence>
<keyword evidence="4 8" id="KW-1133">Transmembrane helix</keyword>
<dbReference type="PANTHER" id="PTHR42682:SF4">
    <property type="entry name" value="NADH-UBIQUINONE_PLASTOQUINONE"/>
    <property type="match status" value="1"/>
</dbReference>